<reference evidence="1 2" key="1">
    <citation type="submission" date="2015-07" db="EMBL/GenBank/DDBJ databases">
        <authorList>
            <consortium name="Pathogen Informatics"/>
        </authorList>
    </citation>
    <scope>NUCLEOTIDE SEQUENCE [LARGE SCALE GENOMIC DNA]</scope>
    <source>
        <strain evidence="1 2">A325</strain>
    </source>
</reference>
<name>A0A655ZEP9_VIBCL</name>
<evidence type="ECO:0000313" key="2">
    <source>
        <dbReference type="Proteomes" id="UP000046067"/>
    </source>
</evidence>
<gene>
    <name evidence="1" type="ORF">ERS013201_03215</name>
</gene>
<dbReference type="Proteomes" id="UP000046067">
    <property type="component" value="Unassembled WGS sequence"/>
</dbReference>
<evidence type="ECO:0000313" key="1">
    <source>
        <dbReference type="EMBL" id="CSC66666.1"/>
    </source>
</evidence>
<dbReference type="EMBL" id="CWQJ01000026">
    <property type="protein sequence ID" value="CSC66666.1"/>
    <property type="molecule type" value="Genomic_DNA"/>
</dbReference>
<protein>
    <submittedName>
        <fullName evidence="1">Uncharacterized protein</fullName>
    </submittedName>
</protein>
<proteinExistence type="predicted"/>
<accession>A0A655ZEP9</accession>
<dbReference type="AlphaFoldDB" id="A0A655ZEP9"/>
<sequence length="57" mass="5981">MPERSSAGLETFSVLASRCIFGGLPNRISIGISIGVLAKWLSSSVKWRSSVASPTTA</sequence>
<organism evidence="1 2">
    <name type="scientific">Vibrio cholerae</name>
    <dbReference type="NCBI Taxonomy" id="666"/>
    <lineage>
        <taxon>Bacteria</taxon>
        <taxon>Pseudomonadati</taxon>
        <taxon>Pseudomonadota</taxon>
        <taxon>Gammaproteobacteria</taxon>
        <taxon>Vibrionales</taxon>
        <taxon>Vibrionaceae</taxon>
        <taxon>Vibrio</taxon>
    </lineage>
</organism>